<evidence type="ECO:0000313" key="2">
    <source>
        <dbReference type="Proteomes" id="UP000634579"/>
    </source>
</evidence>
<sequence length="102" mass="11756">MTFQDQSERITALESGIGAALDALKARDATKDADEKKSRIAEYRQHLYTVTTIVDQQADDDLGETWYLLIWSTKKRPKELATDLGRHKAMKYPYYRKGQLMS</sequence>
<gene>
    <name evidence="1" type="ORF">ITJ42_15515</name>
</gene>
<dbReference type="AlphaFoldDB" id="A0A8I0VDK0"/>
<evidence type="ECO:0000313" key="1">
    <source>
        <dbReference type="EMBL" id="MBF4632627.1"/>
    </source>
</evidence>
<name>A0A8I0VDK0_9MICO</name>
<dbReference type="EMBL" id="JADKRP010000006">
    <property type="protein sequence ID" value="MBF4632627.1"/>
    <property type="molecule type" value="Genomic_DNA"/>
</dbReference>
<reference evidence="1 2" key="1">
    <citation type="submission" date="2020-10" db="EMBL/GenBank/DDBJ databases">
        <title>Draft genome sequences of plant-associated actinobacteria.</title>
        <authorList>
            <person name="Tarlachkov S.V."/>
            <person name="Starodumova I.P."/>
            <person name="Dorofeeva L.V."/>
            <person name="Prisyazhnaya N.V."/>
            <person name="Roubtsova T.V."/>
            <person name="Chizhov V.N."/>
            <person name="Nadler S.A."/>
            <person name="Subbotin S.A."/>
            <person name="Evtushenko L.I."/>
        </authorList>
    </citation>
    <scope>NUCLEOTIDE SEQUENCE [LARGE SCALE GENOMIC DNA]</scope>
    <source>
        <strain evidence="1 2">VKM Ac-2886</strain>
    </source>
</reference>
<dbReference type="Proteomes" id="UP000634579">
    <property type="component" value="Unassembled WGS sequence"/>
</dbReference>
<proteinExistence type="predicted"/>
<protein>
    <submittedName>
        <fullName evidence="1">Uncharacterized protein</fullName>
    </submittedName>
</protein>
<dbReference type="RefSeq" id="WP_194676204.1">
    <property type="nucleotide sequence ID" value="NZ_JADKRP010000006.1"/>
</dbReference>
<organism evidence="1 2">
    <name type="scientific">Clavibacter phaseoli</name>
    <dbReference type="NCBI Taxonomy" id="1734031"/>
    <lineage>
        <taxon>Bacteria</taxon>
        <taxon>Bacillati</taxon>
        <taxon>Actinomycetota</taxon>
        <taxon>Actinomycetes</taxon>
        <taxon>Micrococcales</taxon>
        <taxon>Microbacteriaceae</taxon>
        <taxon>Clavibacter</taxon>
    </lineage>
</organism>
<comment type="caution">
    <text evidence="1">The sequence shown here is derived from an EMBL/GenBank/DDBJ whole genome shotgun (WGS) entry which is preliminary data.</text>
</comment>
<keyword evidence="2" id="KW-1185">Reference proteome</keyword>
<accession>A0A8I0VDK0</accession>